<dbReference type="InParanoid" id="A0A067NFL2"/>
<evidence type="ECO:0000313" key="2">
    <source>
        <dbReference type="EMBL" id="KDQ22566.1"/>
    </source>
</evidence>
<dbReference type="AlphaFoldDB" id="A0A067NFL2"/>
<dbReference type="EMBL" id="KL198014">
    <property type="protein sequence ID" value="KDQ22566.1"/>
    <property type="molecule type" value="Genomic_DNA"/>
</dbReference>
<feature type="compositionally biased region" description="Low complexity" evidence="1">
    <location>
        <begin position="26"/>
        <end position="36"/>
    </location>
</feature>
<dbReference type="OrthoDB" id="3082178at2759"/>
<dbReference type="HOGENOM" id="CLU_1636102_0_0_1"/>
<evidence type="ECO:0000256" key="1">
    <source>
        <dbReference type="SAM" id="MobiDB-lite"/>
    </source>
</evidence>
<feature type="region of interest" description="Disordered" evidence="1">
    <location>
        <begin position="17"/>
        <end position="36"/>
    </location>
</feature>
<dbReference type="Proteomes" id="UP000027073">
    <property type="component" value="Unassembled WGS sequence"/>
</dbReference>
<sequence length="162" mass="18156">MPKPSLDHDVAGDYYAGDQVGGNVGGHNNTNHVINGGKEDFKTQLTRMKAMYGAQNQNMRKGDYYATLGEVQKLKDSLQELMNEVNTFNDKVDADFQKKFRGYIPRASQFHNELSIMVERGSDQGWKQCEALVKQKLELVVREVMSVGFSAILAVQGYRGCT</sequence>
<proteinExistence type="predicted"/>
<accession>A0A067NFL2</accession>
<name>A0A067NFL2_PLEO1</name>
<reference evidence="3" key="1">
    <citation type="journal article" date="2014" name="Proc. Natl. Acad. Sci. U.S.A.">
        <title>Extensive sampling of basidiomycete genomes demonstrates inadequacy of the white-rot/brown-rot paradigm for wood decay fungi.</title>
        <authorList>
            <person name="Riley R."/>
            <person name="Salamov A.A."/>
            <person name="Brown D.W."/>
            <person name="Nagy L.G."/>
            <person name="Floudas D."/>
            <person name="Held B.W."/>
            <person name="Levasseur A."/>
            <person name="Lombard V."/>
            <person name="Morin E."/>
            <person name="Otillar R."/>
            <person name="Lindquist E.A."/>
            <person name="Sun H."/>
            <person name="LaButti K.M."/>
            <person name="Schmutz J."/>
            <person name="Jabbour D."/>
            <person name="Luo H."/>
            <person name="Baker S.E."/>
            <person name="Pisabarro A.G."/>
            <person name="Walton J.D."/>
            <person name="Blanchette R.A."/>
            <person name="Henrissat B."/>
            <person name="Martin F."/>
            <person name="Cullen D."/>
            <person name="Hibbett D.S."/>
            <person name="Grigoriev I.V."/>
        </authorList>
    </citation>
    <scope>NUCLEOTIDE SEQUENCE [LARGE SCALE GENOMIC DNA]</scope>
    <source>
        <strain evidence="3">PC15</strain>
    </source>
</reference>
<evidence type="ECO:0000313" key="3">
    <source>
        <dbReference type="Proteomes" id="UP000027073"/>
    </source>
</evidence>
<organism evidence="2 3">
    <name type="scientific">Pleurotus ostreatus (strain PC15)</name>
    <name type="common">Oyster mushroom</name>
    <dbReference type="NCBI Taxonomy" id="1137138"/>
    <lineage>
        <taxon>Eukaryota</taxon>
        <taxon>Fungi</taxon>
        <taxon>Dikarya</taxon>
        <taxon>Basidiomycota</taxon>
        <taxon>Agaricomycotina</taxon>
        <taxon>Agaricomycetes</taxon>
        <taxon>Agaricomycetidae</taxon>
        <taxon>Agaricales</taxon>
        <taxon>Pleurotineae</taxon>
        <taxon>Pleurotaceae</taxon>
        <taxon>Pleurotus</taxon>
    </lineage>
</organism>
<dbReference type="VEuPathDB" id="FungiDB:PLEOSDRAFT_171907"/>
<gene>
    <name evidence="2" type="ORF">PLEOSDRAFT_171907</name>
</gene>
<protein>
    <submittedName>
        <fullName evidence="2">Uncharacterized protein</fullName>
    </submittedName>
</protein>